<keyword evidence="3" id="KW-1185">Reference proteome</keyword>
<evidence type="ECO:0000313" key="3">
    <source>
        <dbReference type="Proteomes" id="UP000621266"/>
    </source>
</evidence>
<dbReference type="PROSITE" id="PS51318">
    <property type="entry name" value="TAT"/>
    <property type="match status" value="1"/>
</dbReference>
<feature type="chain" id="PRO_5046537816" description="NlpC/P60 domain-containing protein" evidence="1">
    <location>
        <begin position="20"/>
        <end position="199"/>
    </location>
</feature>
<evidence type="ECO:0008006" key="4">
    <source>
        <dbReference type="Google" id="ProtNLM"/>
    </source>
</evidence>
<name>A0ABQ7F9K3_9ACTN</name>
<proteinExistence type="predicted"/>
<gene>
    <name evidence="2" type="ORF">GCU69_30745</name>
</gene>
<dbReference type="EMBL" id="WHPN01000421">
    <property type="protein sequence ID" value="KAF4405345.1"/>
    <property type="molecule type" value="Genomic_DNA"/>
</dbReference>
<comment type="caution">
    <text evidence="2">The sequence shown here is derived from an EMBL/GenBank/DDBJ whole genome shotgun (WGS) entry which is preliminary data.</text>
</comment>
<dbReference type="Proteomes" id="UP000621266">
    <property type="component" value="Unassembled WGS sequence"/>
</dbReference>
<dbReference type="RefSeq" id="WP_156207809.1">
    <property type="nucleotide sequence ID" value="NZ_WHPN01000421.1"/>
</dbReference>
<protein>
    <recommendedName>
        <fullName evidence="4">NlpC/P60 domain-containing protein</fullName>
    </recommendedName>
</protein>
<evidence type="ECO:0000313" key="2">
    <source>
        <dbReference type="EMBL" id="KAF4405345.1"/>
    </source>
</evidence>
<dbReference type="SUPFAM" id="SSF54001">
    <property type="entry name" value="Cysteine proteinases"/>
    <property type="match status" value="1"/>
</dbReference>
<sequence>MSAKHALPRRAGLSLAALAVGGATLFGATALSPGTADAAAPVSHAATSTAADVRPAAAITRAQVLERAATWLTANGGSQVPYSQSSVWSDGYRQDCSGYASMALNIWKPGHNTVTLAEQRNLTTPIAMSELEPGDLVIDATGSNTTRHVVIFEKWTDSSKSSYVAYEQRGGHGTDHRTLTYGLEVGSEFAAYRPVNITD</sequence>
<dbReference type="InterPro" id="IPR038765">
    <property type="entry name" value="Papain-like_cys_pep_sf"/>
</dbReference>
<dbReference type="Gene3D" id="3.90.1720.10">
    <property type="entry name" value="endopeptidase domain like (from Nostoc punctiforme)"/>
    <property type="match status" value="1"/>
</dbReference>
<organism evidence="2 3">
    <name type="scientific">Streptomyces lycii</name>
    <dbReference type="NCBI Taxonomy" id="2654337"/>
    <lineage>
        <taxon>Bacteria</taxon>
        <taxon>Bacillati</taxon>
        <taxon>Actinomycetota</taxon>
        <taxon>Actinomycetes</taxon>
        <taxon>Kitasatosporales</taxon>
        <taxon>Streptomycetaceae</taxon>
        <taxon>Streptomyces</taxon>
    </lineage>
</organism>
<accession>A0ABQ7F9K3</accession>
<reference evidence="2 3" key="1">
    <citation type="submission" date="2019-10" db="EMBL/GenBank/DDBJ databases">
        <title>Streptomyces tenebrisbrunneis sp.nov., an endogenous actinomycete isolated from of Lycium ruthenicum.</title>
        <authorList>
            <person name="Ma L."/>
        </authorList>
    </citation>
    <scope>NUCLEOTIDE SEQUENCE [LARGE SCALE GENOMIC DNA]</scope>
    <source>
        <strain evidence="2 3">TRM 66187</strain>
    </source>
</reference>
<evidence type="ECO:0000256" key="1">
    <source>
        <dbReference type="SAM" id="SignalP"/>
    </source>
</evidence>
<feature type="signal peptide" evidence="1">
    <location>
        <begin position="1"/>
        <end position="19"/>
    </location>
</feature>
<dbReference type="InterPro" id="IPR006311">
    <property type="entry name" value="TAT_signal"/>
</dbReference>
<keyword evidence="1" id="KW-0732">Signal</keyword>